<dbReference type="InterPro" id="IPR036873">
    <property type="entry name" value="Rhodanese-like_dom_sf"/>
</dbReference>
<organism evidence="5 6">
    <name type="scientific">Branchiostoma belcheri</name>
    <name type="common">Amphioxus</name>
    <dbReference type="NCBI Taxonomy" id="7741"/>
    <lineage>
        <taxon>Eukaryota</taxon>
        <taxon>Metazoa</taxon>
        <taxon>Chordata</taxon>
        <taxon>Cephalochordata</taxon>
        <taxon>Leptocardii</taxon>
        <taxon>Amphioxiformes</taxon>
        <taxon>Branchiostomatidae</taxon>
        <taxon>Branchiostoma</taxon>
    </lineage>
</organism>
<feature type="compositionally biased region" description="Pro residues" evidence="2">
    <location>
        <begin position="179"/>
        <end position="188"/>
    </location>
</feature>
<reference evidence="6" key="1">
    <citation type="submission" date="2025-08" db="UniProtKB">
        <authorList>
            <consortium name="RefSeq"/>
        </authorList>
    </citation>
    <scope>IDENTIFICATION</scope>
    <source>
        <tissue evidence="6">Gonad</tissue>
    </source>
</reference>
<feature type="chain" id="PRO_5028085141" description="Sulfurtransferase" evidence="3">
    <location>
        <begin position="26"/>
        <end position="197"/>
    </location>
</feature>
<dbReference type="Pfam" id="PF00581">
    <property type="entry name" value="Rhodanese"/>
    <property type="match status" value="1"/>
</dbReference>
<dbReference type="OrthoDB" id="566238at2759"/>
<keyword evidence="1" id="KW-0808">Transferase</keyword>
<dbReference type="PROSITE" id="PS00683">
    <property type="entry name" value="RHODANESE_2"/>
    <property type="match status" value="1"/>
</dbReference>
<dbReference type="PROSITE" id="PS50206">
    <property type="entry name" value="RHODANESE_3"/>
    <property type="match status" value="1"/>
</dbReference>
<feature type="domain" description="Rhodanese" evidence="4">
    <location>
        <begin position="46"/>
        <end position="149"/>
    </location>
</feature>
<evidence type="ECO:0000313" key="6">
    <source>
        <dbReference type="RefSeq" id="XP_019614849.1"/>
    </source>
</evidence>
<dbReference type="Proteomes" id="UP000515135">
    <property type="component" value="Unplaced"/>
</dbReference>
<feature type="signal peptide" evidence="3">
    <location>
        <begin position="1"/>
        <end position="25"/>
    </location>
</feature>
<dbReference type="InterPro" id="IPR001307">
    <property type="entry name" value="Thiosulphate_STrfase_CS"/>
</dbReference>
<dbReference type="RefSeq" id="XP_019614849.1">
    <property type="nucleotide sequence ID" value="XM_019759290.1"/>
</dbReference>
<feature type="region of interest" description="Disordered" evidence="2">
    <location>
        <begin position="148"/>
        <end position="197"/>
    </location>
</feature>
<name>A0A6P4XWD8_BRABE</name>
<evidence type="ECO:0000256" key="1">
    <source>
        <dbReference type="RuleBase" id="RU000507"/>
    </source>
</evidence>
<keyword evidence="3" id="KW-0732">Signal</keyword>
<dbReference type="InterPro" id="IPR001763">
    <property type="entry name" value="Rhodanese-like_dom"/>
</dbReference>
<dbReference type="GO" id="GO:0004792">
    <property type="term" value="F:thiosulfate-cyanide sulfurtransferase activity"/>
    <property type="evidence" value="ECO:0007669"/>
    <property type="project" value="InterPro"/>
</dbReference>
<proteinExistence type="predicted"/>
<dbReference type="SUPFAM" id="SSF52821">
    <property type="entry name" value="Rhodanese/Cell cycle control phosphatase"/>
    <property type="match status" value="1"/>
</dbReference>
<dbReference type="PANTHER" id="PTHR44086:SF10">
    <property type="entry name" value="THIOSULFATE SULFURTRANSFERASE_RHODANESE-LIKE DOMAIN-CONTAINING PROTEIN 3"/>
    <property type="match status" value="1"/>
</dbReference>
<dbReference type="PANTHER" id="PTHR44086">
    <property type="entry name" value="THIOSULFATE SULFURTRANSFERASE RDL2, MITOCHONDRIAL-RELATED"/>
    <property type="match status" value="1"/>
</dbReference>
<sequence>MGTMRPHLLCCLLFLALLHQRPSAGEGDQPWRDTDMPYEELKARLESGTVRLIDVREPIELVEDGEIPGAVNIPLGEVGDAFQLPPGEFQRKYSCEKPGREDDNIVTSCLAGVRSFDALEQLRKLGFHKVKHYPGGFLEWSERCEQEWKEKDDTRNTKDPIQPPIPVDKKETSNTENPTAPPAPPNSIPSPQDKTEL</sequence>
<evidence type="ECO:0000313" key="5">
    <source>
        <dbReference type="Proteomes" id="UP000515135"/>
    </source>
</evidence>
<evidence type="ECO:0000256" key="2">
    <source>
        <dbReference type="SAM" id="MobiDB-lite"/>
    </source>
</evidence>
<feature type="compositionally biased region" description="Basic and acidic residues" evidence="2">
    <location>
        <begin position="148"/>
        <end position="158"/>
    </location>
</feature>
<keyword evidence="5" id="KW-1185">Reference proteome</keyword>
<dbReference type="AlphaFoldDB" id="A0A6P4XWD8"/>
<dbReference type="GeneID" id="109462732"/>
<evidence type="ECO:0000259" key="4">
    <source>
        <dbReference type="PROSITE" id="PS50206"/>
    </source>
</evidence>
<accession>A0A6P4XWD8</accession>
<protein>
    <recommendedName>
        <fullName evidence="1">Sulfurtransferase</fullName>
    </recommendedName>
</protein>
<dbReference type="SMART" id="SM00450">
    <property type="entry name" value="RHOD"/>
    <property type="match status" value="1"/>
</dbReference>
<dbReference type="Gene3D" id="3.40.250.10">
    <property type="entry name" value="Rhodanese-like domain"/>
    <property type="match status" value="1"/>
</dbReference>
<evidence type="ECO:0000256" key="3">
    <source>
        <dbReference type="SAM" id="SignalP"/>
    </source>
</evidence>
<gene>
    <name evidence="6" type="primary">LOC109462732</name>
</gene>
<dbReference type="KEGG" id="bbel:109462732"/>